<dbReference type="Pfam" id="PF13410">
    <property type="entry name" value="GST_C_2"/>
    <property type="match status" value="1"/>
</dbReference>
<dbReference type="SUPFAM" id="SSF47616">
    <property type="entry name" value="GST C-terminal domain-like"/>
    <property type="match status" value="1"/>
</dbReference>
<dbReference type="InterPro" id="IPR036282">
    <property type="entry name" value="Glutathione-S-Trfase_C_sf"/>
</dbReference>
<feature type="domain" description="GST C-terminal" evidence="1">
    <location>
        <begin position="1"/>
        <end position="164"/>
    </location>
</feature>
<organism evidence="2">
    <name type="scientific">marine metagenome</name>
    <dbReference type="NCBI Taxonomy" id="408172"/>
    <lineage>
        <taxon>unclassified sequences</taxon>
        <taxon>metagenomes</taxon>
        <taxon>ecological metagenomes</taxon>
    </lineage>
</organism>
<evidence type="ECO:0000259" key="1">
    <source>
        <dbReference type="PROSITE" id="PS50405"/>
    </source>
</evidence>
<feature type="non-terminal residue" evidence="2">
    <location>
        <position position="1"/>
    </location>
</feature>
<sequence length="254" mass="29240">SHLLELWADEYWLPIAMHYRWSFGDENVEFLAKENGATLAPFLPKFAQRWMGRLATANLPKAAPIVGFIPEQHKMLENWTEHTLDLLETHFTHHDYLLGGRPTVADYGLLASFFGHLNRDPVPKRILMSKRPNLTAWVERTHGGDDASGDLMPDDALPETLMPILRCVFDEALPMLAAYRDRLNEHIAEQNLVSGDLIPRYLERAEFPMLDQRFGRSAWPFSLWKIQRVQNKIQALPEADQQKINGWLADNFGQ</sequence>
<dbReference type="AlphaFoldDB" id="A0A382ZZK7"/>
<gene>
    <name evidence="2" type="ORF">METZ01_LOCUS453776</name>
</gene>
<dbReference type="Gene3D" id="1.20.1050.10">
    <property type="match status" value="1"/>
</dbReference>
<protein>
    <recommendedName>
        <fullName evidence="1">GST C-terminal domain-containing protein</fullName>
    </recommendedName>
</protein>
<accession>A0A382ZZK7</accession>
<feature type="non-terminal residue" evidence="2">
    <location>
        <position position="254"/>
    </location>
</feature>
<reference evidence="2" key="1">
    <citation type="submission" date="2018-05" db="EMBL/GenBank/DDBJ databases">
        <authorList>
            <person name="Lanie J.A."/>
            <person name="Ng W.-L."/>
            <person name="Kazmierczak K.M."/>
            <person name="Andrzejewski T.M."/>
            <person name="Davidsen T.M."/>
            <person name="Wayne K.J."/>
            <person name="Tettelin H."/>
            <person name="Glass J.I."/>
            <person name="Rusch D."/>
            <person name="Podicherti R."/>
            <person name="Tsui H.-C.T."/>
            <person name="Winkler M.E."/>
        </authorList>
    </citation>
    <scope>NUCLEOTIDE SEQUENCE</scope>
</reference>
<dbReference type="InterPro" id="IPR010987">
    <property type="entry name" value="Glutathione-S-Trfase_C-like"/>
</dbReference>
<evidence type="ECO:0000313" key="2">
    <source>
        <dbReference type="EMBL" id="SVE00922.1"/>
    </source>
</evidence>
<dbReference type="EMBL" id="UINC01187939">
    <property type="protein sequence ID" value="SVE00922.1"/>
    <property type="molecule type" value="Genomic_DNA"/>
</dbReference>
<proteinExistence type="predicted"/>
<name>A0A382ZZK7_9ZZZZ</name>
<dbReference type="PROSITE" id="PS50405">
    <property type="entry name" value="GST_CTER"/>
    <property type="match status" value="1"/>
</dbReference>